<keyword evidence="3 6" id="KW-0812">Transmembrane</keyword>
<keyword evidence="4 6" id="KW-1133">Transmembrane helix</keyword>
<organism evidence="7 8">
    <name type="scientific">Helicobacter pylori</name>
    <name type="common">Campylobacter pylori</name>
    <dbReference type="NCBI Taxonomy" id="210"/>
    <lineage>
        <taxon>Bacteria</taxon>
        <taxon>Pseudomonadati</taxon>
        <taxon>Campylobacterota</taxon>
        <taxon>Epsilonproteobacteria</taxon>
        <taxon>Campylobacterales</taxon>
        <taxon>Helicobacteraceae</taxon>
        <taxon>Helicobacter</taxon>
    </lineage>
</organism>
<gene>
    <name evidence="7" type="ORF">EC518_01305</name>
</gene>
<dbReference type="GO" id="GO:0005886">
    <property type="term" value="C:plasma membrane"/>
    <property type="evidence" value="ECO:0007669"/>
    <property type="project" value="UniProtKB-SubCell"/>
</dbReference>
<evidence type="ECO:0000256" key="2">
    <source>
        <dbReference type="ARBA" id="ARBA00022475"/>
    </source>
</evidence>
<comment type="subcellular location">
    <subcellularLocation>
        <location evidence="1">Cell membrane</location>
        <topology evidence="1">Multi-pass membrane protein</topology>
    </subcellularLocation>
</comment>
<evidence type="ECO:0000313" key="7">
    <source>
        <dbReference type="EMBL" id="RVZ43430.1"/>
    </source>
</evidence>
<dbReference type="AlphaFoldDB" id="A0A438XZM0"/>
<proteinExistence type="predicted"/>
<protein>
    <submittedName>
        <fullName evidence="7">YihY family inner membrane protein</fullName>
    </submittedName>
</protein>
<feature type="transmembrane region" description="Helical" evidence="6">
    <location>
        <begin position="33"/>
        <end position="60"/>
    </location>
</feature>
<dbReference type="Pfam" id="PF03631">
    <property type="entry name" value="Virul_fac_BrkB"/>
    <property type="match status" value="1"/>
</dbReference>
<dbReference type="Proteomes" id="UP000289022">
    <property type="component" value="Unassembled WGS sequence"/>
</dbReference>
<evidence type="ECO:0000256" key="4">
    <source>
        <dbReference type="ARBA" id="ARBA00022989"/>
    </source>
</evidence>
<comment type="caution">
    <text evidence="7">The sequence shown here is derived from an EMBL/GenBank/DDBJ whole genome shotgun (WGS) entry which is preliminary data.</text>
</comment>
<reference evidence="7 8" key="1">
    <citation type="submission" date="2018-11" db="EMBL/GenBank/DDBJ databases">
        <title>Genetic determinants and prediction of antibiotic resistance phenotypes in Helicobacter pylori.</title>
        <authorList>
            <person name="Wagner K."/>
        </authorList>
    </citation>
    <scope>NUCLEOTIDE SEQUENCE [LARGE SCALE GENOMIC DNA]</scope>
    <source>
        <strain evidence="7 8">ZH70</strain>
    </source>
</reference>
<feature type="non-terminal residue" evidence="7">
    <location>
        <position position="103"/>
    </location>
</feature>
<dbReference type="NCBIfam" id="TIGR00765">
    <property type="entry name" value="yihY_not_rbn"/>
    <property type="match status" value="1"/>
</dbReference>
<dbReference type="InterPro" id="IPR017039">
    <property type="entry name" value="Virul_fac_BrkB"/>
</dbReference>
<evidence type="ECO:0000256" key="5">
    <source>
        <dbReference type="ARBA" id="ARBA00023136"/>
    </source>
</evidence>
<evidence type="ECO:0000256" key="1">
    <source>
        <dbReference type="ARBA" id="ARBA00004651"/>
    </source>
</evidence>
<dbReference type="PANTHER" id="PTHR30213:SF0">
    <property type="entry name" value="UPF0761 MEMBRANE PROTEIN YIHY"/>
    <property type="match status" value="1"/>
</dbReference>
<sequence length="103" mass="11875">MRELFKSVRGFLRLLRMIFPKRLKNAFLGLSELFYYASSLSFYTILSLSPILLFVFSLFVSHYLQAHSGEMEALIFPNAPKLIGAIKDFLENFKKTDMTLGTL</sequence>
<evidence type="ECO:0000256" key="6">
    <source>
        <dbReference type="SAM" id="Phobius"/>
    </source>
</evidence>
<dbReference type="PANTHER" id="PTHR30213">
    <property type="entry name" value="INNER MEMBRANE PROTEIN YHJD"/>
    <property type="match status" value="1"/>
</dbReference>
<evidence type="ECO:0000313" key="8">
    <source>
        <dbReference type="Proteomes" id="UP000289022"/>
    </source>
</evidence>
<accession>A0A438XZM0</accession>
<evidence type="ECO:0000256" key="3">
    <source>
        <dbReference type="ARBA" id="ARBA00022692"/>
    </source>
</evidence>
<keyword evidence="5 6" id="KW-0472">Membrane</keyword>
<dbReference type="EMBL" id="RJGP01000023">
    <property type="protein sequence ID" value="RVZ43430.1"/>
    <property type="molecule type" value="Genomic_DNA"/>
</dbReference>
<keyword evidence="2" id="KW-1003">Cell membrane</keyword>
<name>A0A438XZM0_HELPX</name>